<dbReference type="KEGG" id="hmr:Hipma_1390"/>
<comment type="similarity">
    <text evidence="9">Belongs to the SecE/SEC61-gamma family.</text>
</comment>
<evidence type="ECO:0000313" key="10">
    <source>
        <dbReference type="EMBL" id="AEA34346.1"/>
    </source>
</evidence>
<evidence type="ECO:0000256" key="8">
    <source>
        <dbReference type="ARBA" id="ARBA00023136"/>
    </source>
</evidence>
<keyword evidence="7 9" id="KW-0811">Translocation</keyword>
<protein>
    <recommendedName>
        <fullName evidence="9">Protein translocase subunit SecE</fullName>
    </recommendedName>
</protein>
<keyword evidence="4 9" id="KW-0812">Transmembrane</keyword>
<name>F2LXV5_HIPMA</name>
<dbReference type="Gene3D" id="1.20.5.1030">
    <property type="entry name" value="Preprotein translocase secy subunit"/>
    <property type="match status" value="1"/>
</dbReference>
<dbReference type="STRING" id="760142.Hipma_1390"/>
<keyword evidence="5 9" id="KW-0653">Protein transport</keyword>
<evidence type="ECO:0000256" key="4">
    <source>
        <dbReference type="ARBA" id="ARBA00022692"/>
    </source>
</evidence>
<evidence type="ECO:0000256" key="2">
    <source>
        <dbReference type="ARBA" id="ARBA00022448"/>
    </source>
</evidence>
<evidence type="ECO:0000313" key="11">
    <source>
        <dbReference type="Proteomes" id="UP000008139"/>
    </source>
</evidence>
<organism evidence="10 11">
    <name type="scientific">Hippea maritima (strain ATCC 700847 / DSM 10411 / MH2)</name>
    <dbReference type="NCBI Taxonomy" id="760142"/>
    <lineage>
        <taxon>Bacteria</taxon>
        <taxon>Pseudomonadati</taxon>
        <taxon>Campylobacterota</taxon>
        <taxon>Desulfurellia</taxon>
        <taxon>Desulfurellales</taxon>
        <taxon>Hippeaceae</taxon>
        <taxon>Hippea</taxon>
    </lineage>
</organism>
<keyword evidence="8 9" id="KW-0472">Membrane</keyword>
<proteinExistence type="inferred from homology"/>
<evidence type="ECO:0000256" key="7">
    <source>
        <dbReference type="ARBA" id="ARBA00023010"/>
    </source>
</evidence>
<feature type="transmembrane region" description="Helical" evidence="9">
    <location>
        <begin position="29"/>
        <end position="51"/>
    </location>
</feature>
<keyword evidence="3 9" id="KW-1003">Cell membrane</keyword>
<reference evidence="11" key="2">
    <citation type="submission" date="2011-03" db="EMBL/GenBank/DDBJ databases">
        <title>The complete genome of Hippea maritima DSM 10411.</title>
        <authorList>
            <consortium name="US DOE Joint Genome Institute (JGI-PGF)"/>
            <person name="Lucas S."/>
            <person name="Copeland A."/>
            <person name="Lapidus A."/>
            <person name="Bruce D."/>
            <person name="Goodwin L."/>
            <person name="Pitluck S."/>
            <person name="Peters L."/>
            <person name="Kyrpides N."/>
            <person name="Mavromatis K."/>
            <person name="Pagani I."/>
            <person name="Ivanova N."/>
            <person name="Mikhailova N."/>
            <person name="Lu M."/>
            <person name="Detter J.C."/>
            <person name="Tapia R."/>
            <person name="Han C."/>
            <person name="Land M."/>
            <person name="Hauser L."/>
            <person name="Markowitz V."/>
            <person name="Cheng J.-F."/>
            <person name="Hugenholtz P."/>
            <person name="Woyke T."/>
            <person name="Wu D."/>
            <person name="Spring S."/>
            <person name="Schroeder M."/>
            <person name="Brambilla E."/>
            <person name="Klenk H.-P."/>
            <person name="Eisen J.A."/>
        </authorList>
    </citation>
    <scope>NUCLEOTIDE SEQUENCE [LARGE SCALE GENOMIC DNA]</scope>
    <source>
        <strain evidence="11">ATCC 700847 / DSM 10411 / MH2</strain>
    </source>
</reference>
<dbReference type="AlphaFoldDB" id="F2LXV5"/>
<sequence>MKKVLSFLEEVKIEFKKVVWPGKKEVSSATISVIVFTVIVAFVLSLLDYFLSVGLQSLFK</sequence>
<evidence type="ECO:0000256" key="9">
    <source>
        <dbReference type="HAMAP-Rule" id="MF_00422"/>
    </source>
</evidence>
<dbReference type="InParanoid" id="F2LXV5"/>
<comment type="subcellular location">
    <subcellularLocation>
        <location evidence="9">Cell inner membrane</location>
        <topology evidence="9">Single-pass membrane protein</topology>
    </subcellularLocation>
    <subcellularLocation>
        <location evidence="1">Membrane</location>
    </subcellularLocation>
</comment>
<accession>F2LXV5</accession>
<dbReference type="HAMAP" id="MF_00422">
    <property type="entry name" value="SecE"/>
    <property type="match status" value="1"/>
</dbReference>
<dbReference type="HOGENOM" id="CLU_113663_8_0_7"/>
<keyword evidence="6 9" id="KW-1133">Transmembrane helix</keyword>
<reference evidence="10 11" key="1">
    <citation type="journal article" date="2011" name="Stand. Genomic Sci.">
        <title>Complete genome sequence of the thermophilic sulfur-reducer Hippea maritima type strain (MH(2)).</title>
        <authorList>
            <person name="Huntemann M."/>
            <person name="Lu M."/>
            <person name="Nolan M."/>
            <person name="Lapidus A."/>
            <person name="Lucas S."/>
            <person name="Hammon N."/>
            <person name="Deshpande S."/>
            <person name="Cheng J.F."/>
            <person name="Tapia R."/>
            <person name="Han C."/>
            <person name="Goodwin L."/>
            <person name="Pitluck S."/>
            <person name="Liolios K."/>
            <person name="Pagani I."/>
            <person name="Ivanova N."/>
            <person name="Ovchinikova G."/>
            <person name="Pati A."/>
            <person name="Chen A."/>
            <person name="Palaniappan K."/>
            <person name="Land M."/>
            <person name="Hauser L."/>
            <person name="Jeffries C.D."/>
            <person name="Detter J.C."/>
            <person name="Brambilla E.M."/>
            <person name="Rohde M."/>
            <person name="Spring S."/>
            <person name="Goker M."/>
            <person name="Woyke T."/>
            <person name="Bristow J."/>
            <person name="Eisen J.A."/>
            <person name="Markowitz V."/>
            <person name="Hugenholtz P."/>
            <person name="Kyrpides N.C."/>
            <person name="Klenk H.P."/>
            <person name="Mavromatis K."/>
        </authorList>
    </citation>
    <scope>NUCLEOTIDE SEQUENCE [LARGE SCALE GENOMIC DNA]</scope>
    <source>
        <strain evidence="11">ATCC 700847 / DSM 10411 / MH2</strain>
    </source>
</reference>
<dbReference type="PANTHER" id="PTHR33910">
    <property type="entry name" value="PROTEIN TRANSLOCASE SUBUNIT SECE"/>
    <property type="match status" value="1"/>
</dbReference>
<evidence type="ECO:0000256" key="5">
    <source>
        <dbReference type="ARBA" id="ARBA00022927"/>
    </source>
</evidence>
<keyword evidence="2 9" id="KW-0813">Transport</keyword>
<dbReference type="PANTHER" id="PTHR33910:SF1">
    <property type="entry name" value="PROTEIN TRANSLOCASE SUBUNIT SECE"/>
    <property type="match status" value="1"/>
</dbReference>
<gene>
    <name evidence="9" type="primary">secE</name>
    <name evidence="10" type="ordered locus">Hipma_1390</name>
</gene>
<dbReference type="Pfam" id="PF00584">
    <property type="entry name" value="SecE"/>
    <property type="match status" value="1"/>
</dbReference>
<dbReference type="RefSeq" id="WP_013682378.1">
    <property type="nucleotide sequence ID" value="NC_015318.1"/>
</dbReference>
<dbReference type="InterPro" id="IPR001901">
    <property type="entry name" value="Translocase_SecE/Sec61-g"/>
</dbReference>
<dbReference type="GO" id="GO:0005886">
    <property type="term" value="C:plasma membrane"/>
    <property type="evidence" value="ECO:0007669"/>
    <property type="project" value="UniProtKB-SubCell"/>
</dbReference>
<dbReference type="GO" id="GO:0065002">
    <property type="term" value="P:intracellular protein transmembrane transport"/>
    <property type="evidence" value="ECO:0007669"/>
    <property type="project" value="UniProtKB-UniRule"/>
</dbReference>
<dbReference type="Proteomes" id="UP000008139">
    <property type="component" value="Chromosome"/>
</dbReference>
<dbReference type="GO" id="GO:0008320">
    <property type="term" value="F:protein transmembrane transporter activity"/>
    <property type="evidence" value="ECO:0007669"/>
    <property type="project" value="UniProtKB-UniRule"/>
</dbReference>
<comment type="subunit">
    <text evidence="9">Component of the Sec protein translocase complex. Heterotrimer consisting of SecY, SecE and SecG subunits. The heterotrimers can form oligomers, although 1 heterotrimer is thought to be able to translocate proteins. Interacts with the ribosome. Interacts with SecDF, and other proteins may be involved. Interacts with SecA.</text>
</comment>
<evidence type="ECO:0000256" key="3">
    <source>
        <dbReference type="ARBA" id="ARBA00022475"/>
    </source>
</evidence>
<dbReference type="EMBL" id="CP002606">
    <property type="protein sequence ID" value="AEA34346.1"/>
    <property type="molecule type" value="Genomic_DNA"/>
</dbReference>
<keyword evidence="9" id="KW-0997">Cell inner membrane</keyword>
<dbReference type="eggNOG" id="COG0690">
    <property type="taxonomic scope" value="Bacteria"/>
</dbReference>
<dbReference type="InterPro" id="IPR005807">
    <property type="entry name" value="SecE_bac"/>
</dbReference>
<dbReference type="GO" id="GO:0006605">
    <property type="term" value="P:protein targeting"/>
    <property type="evidence" value="ECO:0007669"/>
    <property type="project" value="UniProtKB-UniRule"/>
</dbReference>
<evidence type="ECO:0000256" key="6">
    <source>
        <dbReference type="ARBA" id="ARBA00022989"/>
    </source>
</evidence>
<dbReference type="GO" id="GO:0009306">
    <property type="term" value="P:protein secretion"/>
    <property type="evidence" value="ECO:0007669"/>
    <property type="project" value="UniProtKB-UniRule"/>
</dbReference>
<evidence type="ECO:0000256" key="1">
    <source>
        <dbReference type="ARBA" id="ARBA00004370"/>
    </source>
</evidence>
<dbReference type="OrthoDB" id="9812738at2"/>
<dbReference type="PROSITE" id="PS01067">
    <property type="entry name" value="SECE_SEC61G"/>
    <property type="match status" value="1"/>
</dbReference>
<keyword evidence="11" id="KW-1185">Reference proteome</keyword>
<dbReference type="GO" id="GO:0043952">
    <property type="term" value="P:protein transport by the Sec complex"/>
    <property type="evidence" value="ECO:0007669"/>
    <property type="project" value="UniProtKB-UniRule"/>
</dbReference>
<dbReference type="NCBIfam" id="TIGR00964">
    <property type="entry name" value="secE_bact"/>
    <property type="match status" value="1"/>
</dbReference>
<comment type="function">
    <text evidence="9">Essential subunit of the Sec protein translocation channel SecYEG. Clamps together the 2 halves of SecY. May contact the channel plug during translocation.</text>
</comment>
<dbReference type="InterPro" id="IPR038379">
    <property type="entry name" value="SecE_sf"/>
</dbReference>